<evidence type="ECO:0000313" key="5">
    <source>
        <dbReference type="Ensembl" id="ENSPREP00000006474.1"/>
    </source>
</evidence>
<dbReference type="Pfam" id="PF13271">
    <property type="entry name" value="DUF4062"/>
    <property type="match status" value="1"/>
</dbReference>
<dbReference type="InterPro" id="IPR007111">
    <property type="entry name" value="NACHT_NTPase"/>
</dbReference>
<dbReference type="InterPro" id="IPR057588">
    <property type="entry name" value="NWD1/2-like_WH"/>
</dbReference>
<reference evidence="5" key="3">
    <citation type="submission" date="2025-09" db="UniProtKB">
        <authorList>
            <consortium name="Ensembl"/>
        </authorList>
    </citation>
    <scope>IDENTIFICATION</scope>
    <source>
        <strain evidence="5">Guanapo</strain>
    </source>
</reference>
<dbReference type="Gene3D" id="3.40.50.300">
    <property type="entry name" value="P-loop containing nucleotide triphosphate hydrolases"/>
    <property type="match status" value="1"/>
</dbReference>
<dbReference type="RefSeq" id="XP_008404720.1">
    <property type="nucleotide sequence ID" value="XM_008406498.2"/>
</dbReference>
<evidence type="ECO:0000256" key="1">
    <source>
        <dbReference type="ARBA" id="ARBA00022574"/>
    </source>
</evidence>
<evidence type="ECO:0000259" key="4">
    <source>
        <dbReference type="PROSITE" id="PS50837"/>
    </source>
</evidence>
<dbReference type="SMART" id="SM00382">
    <property type="entry name" value="AAA"/>
    <property type="match status" value="1"/>
</dbReference>
<dbReference type="SUPFAM" id="SSF50978">
    <property type="entry name" value="WD40 repeat-like"/>
    <property type="match status" value="1"/>
</dbReference>
<feature type="repeat" description="WD" evidence="3">
    <location>
        <begin position="1487"/>
        <end position="1521"/>
    </location>
</feature>
<dbReference type="Ensembl" id="ENSPRET00000006560.1">
    <property type="protein sequence ID" value="ENSPREP00000006474.1"/>
    <property type="gene ID" value="ENSPREG00000004459.1"/>
</dbReference>
<keyword evidence="6" id="KW-1185">Reference proteome</keyword>
<dbReference type="SMART" id="SM00320">
    <property type="entry name" value="WD40"/>
    <property type="match status" value="9"/>
</dbReference>
<dbReference type="SUPFAM" id="SSF50998">
    <property type="entry name" value="Quinoprotein alcohol dehydrogenase-like"/>
    <property type="match status" value="1"/>
</dbReference>
<dbReference type="GeneTree" id="ENSGT00940000166794"/>
<dbReference type="InterPro" id="IPR019775">
    <property type="entry name" value="WD40_repeat_CS"/>
</dbReference>
<organism evidence="5 6">
    <name type="scientific">Poecilia reticulata</name>
    <name type="common">Guppy</name>
    <name type="synonym">Acanthophacelus reticulatus</name>
    <dbReference type="NCBI Taxonomy" id="8081"/>
    <lineage>
        <taxon>Eukaryota</taxon>
        <taxon>Metazoa</taxon>
        <taxon>Chordata</taxon>
        <taxon>Craniata</taxon>
        <taxon>Vertebrata</taxon>
        <taxon>Euteleostomi</taxon>
        <taxon>Actinopterygii</taxon>
        <taxon>Neopterygii</taxon>
        <taxon>Teleostei</taxon>
        <taxon>Neoteleostei</taxon>
        <taxon>Acanthomorphata</taxon>
        <taxon>Ovalentaria</taxon>
        <taxon>Atherinomorphae</taxon>
        <taxon>Cyprinodontiformes</taxon>
        <taxon>Poeciliidae</taxon>
        <taxon>Poeciliinae</taxon>
        <taxon>Poecilia</taxon>
    </lineage>
</organism>
<dbReference type="PROSITE" id="PS00678">
    <property type="entry name" value="WD_REPEATS_1"/>
    <property type="match status" value="1"/>
</dbReference>
<dbReference type="STRING" id="8081.ENSPREP00000006474"/>
<evidence type="ECO:0000256" key="3">
    <source>
        <dbReference type="PROSITE-ProRule" id="PRU00221"/>
    </source>
</evidence>
<reference evidence="6" key="1">
    <citation type="submission" date="2013-11" db="EMBL/GenBank/DDBJ databases">
        <title>The genomic landscape of the Guanapo guppy.</title>
        <authorList>
            <person name="Kuenstner A."/>
            <person name="Dreyer C."/>
        </authorList>
    </citation>
    <scope>NUCLEOTIDE SEQUENCE</scope>
    <source>
        <strain evidence="6">Guanapo</strain>
    </source>
</reference>
<dbReference type="PROSITE" id="PS50294">
    <property type="entry name" value="WD_REPEATS_REGION"/>
    <property type="match status" value="1"/>
</dbReference>
<sequence>MDGGQSCGARDVLRGRCEGAQRTGSNMIRIFISSSFTDMTVERKVLLEKAYPEVRSFCRRLGLVFEVVDLSWGIRTFPYGDHEVSEIFLQEIQTSQKVSAGPAFVGLLGNRYGHRPLPRLIPEKQFEVLLSPLSKNPEGVQQLQQWFRKDNNSVPPTYVLQPVTARFPHYDDLRPEVAKLHDDDLLSWRVTESQLLQLLRSAATEAETAGDITAEQKQLFYSSVTERALEEGVWKDNCQMAALLFVREIPRQRMKDGSKRLARFMDLTADGLLDAEAQEFLTGLKSRLYATSKKILNLHCVELNRGSIDPKRKEHAEYLDSVCQQFISQMTTRISEAVKLEGEDRRKIWGSTEEDEEEFDWVVEEARQHTVTADELSKSLQGRDGLLGKICLAMWESTLVHHGPLVIHGAAGMGKTALLCKLAQEMQGVLDSRAVLVIRLLAAHRPQRPNISHVLHSICLQVCLACGLAPRPLLSVSSHLELQRLFQNILEKISQQGNTLLLILDSLEQLADQHQAHLLRWLPTDVPPNVHLLVSMETTSEAFASMRLRLSAAGNVFEVERLTRDEGQQIMESHLQVAKRTLTQEQKDAVLQSFHASGSPLHLQLILSAAKNWTSFTPPTELRLGSSSEEVMSQLLLKLEEKHGKELVGGALGYIMLARRGLMEAELRDVMSLDDDVIGEVYRYSLPPTPSLIRMPPVLWARLKRDLRDQLEVQWTDGVAMLAFSSRLLSEVVKTRYLTPERRGRTHRILAEYFLGRWSGRLKPVALPGLTLLLSDRKVPPQPLWFAPGLANVRKLQELPYHLLHAGLWEELRQEVVGSAEWLYCQSRVCGVSSLISDLDQCSQYMDCCETGLVHEALVLMKNSLDILSGHMDRSVFYSELLARLAHLASSFRTVIGQLCSQCDDWLQTCPEPVLIPRSSFLQQPGGALQHTLTAAHGGVLCLAVDAAAQLLVTGSAGGVVAAWSLLDKHLLQVLEGPSAAILSVKIIESSAHCLSLAADGSLRGWSLKSGQQLFCIQEAGPAGSAPSSARLQVSDQLLFVHSWMQVKVWKSDGTEIHSEDMSLVLGVLGDFVVSLHDSDRVRIFDPVAGTQTMVRLTRSLTPVVSVASPKRGSLFVVSDDGFLHQISRTGQQTVSEFPLLPTLFSASEDEKILMAGRERTLSLFRICSDSVDGFLELQHDDEVLSACVSPDGRRVVTGAADQLIRIWSVTTGHLVDALCGCNAPVTALLLYDHFVVSASSAADSVQLWSLTYDPSHKPLPHIPAGSAHSVVTRDGDQVFYVRHQTQREVLSWNNRTGSVSERLPVSAEVSCLELAQQKRLLLCGLRSGTVLIYPLALPQETLCIPPPEGLTPVLCLALGSQESLLAVAHQDALRLFQVATRDGFPAVEGPLATAPLLHAPPSHMALLPHRRLLYGTAGGEVKLHDFGTGVGTDLQPHSSGITCVTASNWGTHALVGSQDATLRLWALDPVALDHTMEYQGLFFQGVLCAAFADSDRFVFTGSQDQTVQVWDVASGKLLCVQFVYSPVVRMLTFRNGFVGLTLQGRVVQEAFRCPDRVDPDHNPLRNMKARYRVTSREKGGAGRSDLQVFDPAQISLNLVSTLSRKPSSACVLL</sequence>
<dbReference type="OrthoDB" id="6134417at2759"/>
<keyword evidence="2" id="KW-0677">Repeat</keyword>
<evidence type="ECO:0000313" key="6">
    <source>
        <dbReference type="Proteomes" id="UP000242638"/>
    </source>
</evidence>
<dbReference type="Pfam" id="PF05729">
    <property type="entry name" value="NACHT"/>
    <property type="match status" value="1"/>
</dbReference>
<dbReference type="KEGG" id="pret:103463259"/>
<accession>A0A3P9NA89</accession>
<dbReference type="Proteomes" id="UP000242638">
    <property type="component" value="Unassembled WGS sequence"/>
</dbReference>
<dbReference type="Pfam" id="PF00400">
    <property type="entry name" value="WD40"/>
    <property type="match status" value="4"/>
</dbReference>
<dbReference type="InterPro" id="IPR036322">
    <property type="entry name" value="WD40_repeat_dom_sf"/>
</dbReference>
<dbReference type="PANTHER" id="PTHR45013">
    <property type="entry name" value="NACHT DOMAIN- AND WD REPEAT-CONTAINING PROTEIN 1"/>
    <property type="match status" value="1"/>
</dbReference>
<dbReference type="InterPro" id="IPR043365">
    <property type="entry name" value="NWD1"/>
</dbReference>
<name>A0A3P9NA89_POERE</name>
<dbReference type="OMA" id="RGVQCVC"/>
<dbReference type="PANTHER" id="PTHR45013:SF1">
    <property type="entry name" value="NACHT DOMAIN- AND WD REPEAT-CONTAINING PROTEIN 1"/>
    <property type="match status" value="1"/>
</dbReference>
<feature type="domain" description="NACHT" evidence="4">
    <location>
        <begin position="403"/>
        <end position="540"/>
    </location>
</feature>
<reference evidence="5" key="2">
    <citation type="submission" date="2025-08" db="UniProtKB">
        <authorList>
            <consortium name="Ensembl"/>
        </authorList>
    </citation>
    <scope>IDENTIFICATION</scope>
    <source>
        <strain evidence="5">Guanapo</strain>
    </source>
</reference>
<protein>
    <submittedName>
        <fullName evidence="5">NACHT and WD repeat domain containing 1</fullName>
    </submittedName>
</protein>
<evidence type="ECO:0000256" key="2">
    <source>
        <dbReference type="ARBA" id="ARBA00022737"/>
    </source>
</evidence>
<feature type="repeat" description="WD" evidence="3">
    <location>
        <begin position="1435"/>
        <end position="1466"/>
    </location>
</feature>
<dbReference type="InterPro" id="IPR015943">
    <property type="entry name" value="WD40/YVTN_repeat-like_dom_sf"/>
</dbReference>
<dbReference type="InterPro" id="IPR001680">
    <property type="entry name" value="WD40_rpt"/>
</dbReference>
<dbReference type="InterPro" id="IPR003593">
    <property type="entry name" value="AAA+_ATPase"/>
</dbReference>
<feature type="repeat" description="WD" evidence="3">
    <location>
        <begin position="1177"/>
        <end position="1218"/>
    </location>
</feature>
<dbReference type="PROSITE" id="PS50837">
    <property type="entry name" value="NACHT"/>
    <property type="match status" value="1"/>
</dbReference>
<dbReference type="SUPFAM" id="SSF52540">
    <property type="entry name" value="P-loop containing nucleoside triphosphate hydrolases"/>
    <property type="match status" value="1"/>
</dbReference>
<dbReference type="CTD" id="284434"/>
<proteinExistence type="predicted"/>
<dbReference type="InterPro" id="IPR025139">
    <property type="entry name" value="DUF4062"/>
</dbReference>
<dbReference type="Gene3D" id="1.25.40.370">
    <property type="match status" value="1"/>
</dbReference>
<dbReference type="InterPro" id="IPR011047">
    <property type="entry name" value="Quinoprotein_ADH-like_sf"/>
</dbReference>
<dbReference type="Pfam" id="PF25469">
    <property type="entry name" value="WHD_NWD1"/>
    <property type="match status" value="1"/>
</dbReference>
<dbReference type="Gene3D" id="2.130.10.10">
    <property type="entry name" value="YVTN repeat-like/Quinoprotein amine dehydrogenase"/>
    <property type="match status" value="3"/>
</dbReference>
<dbReference type="InterPro" id="IPR027417">
    <property type="entry name" value="P-loop_NTPase"/>
</dbReference>
<dbReference type="GeneID" id="103463259"/>
<dbReference type="PROSITE" id="PS50082">
    <property type="entry name" value="WD_REPEATS_2"/>
    <property type="match status" value="3"/>
</dbReference>
<keyword evidence="1 3" id="KW-0853">WD repeat</keyword>